<dbReference type="OrthoDB" id="10531202at2759"/>
<name>A0A4Y9XLH7_9AGAM</name>
<accession>A0A4Y9XLH7</accession>
<organism evidence="1 2">
    <name type="scientific">Dentipellis fragilis</name>
    <dbReference type="NCBI Taxonomy" id="205917"/>
    <lineage>
        <taxon>Eukaryota</taxon>
        <taxon>Fungi</taxon>
        <taxon>Dikarya</taxon>
        <taxon>Basidiomycota</taxon>
        <taxon>Agaricomycotina</taxon>
        <taxon>Agaricomycetes</taxon>
        <taxon>Russulales</taxon>
        <taxon>Hericiaceae</taxon>
        <taxon>Dentipellis</taxon>
    </lineage>
</organism>
<evidence type="ECO:0000313" key="2">
    <source>
        <dbReference type="Proteomes" id="UP000298327"/>
    </source>
</evidence>
<sequence length="185" mass="19772">MLKEHDAPLPSPPVDSFAVLRAVAGTTRAIVRAIRRRPRSQSRRWAVFPCLSLGAGGGGGDDDDDGEGHAQVKCGEENDAIIVSSKPLAGPRAEYDPVRQPSAVLHPQDAVLVPATKMAAFVLECLVEDFGVGARVPGRPVPGPCGQYVPWVAQLPADEQQFALNPSVPRMKMVESEAQMATRSR</sequence>
<reference evidence="1 2" key="1">
    <citation type="submission" date="2019-02" db="EMBL/GenBank/DDBJ databases">
        <title>Genome sequencing of the rare red list fungi Dentipellis fragilis.</title>
        <authorList>
            <person name="Buettner E."/>
            <person name="Kellner H."/>
        </authorList>
    </citation>
    <scope>NUCLEOTIDE SEQUENCE [LARGE SCALE GENOMIC DNA]</scope>
    <source>
        <strain evidence="1 2">DSM 105465</strain>
    </source>
</reference>
<evidence type="ECO:0000313" key="1">
    <source>
        <dbReference type="EMBL" id="TFY51144.1"/>
    </source>
</evidence>
<proteinExistence type="predicted"/>
<protein>
    <submittedName>
        <fullName evidence="1">Uncharacterized protein</fullName>
    </submittedName>
</protein>
<dbReference type="EMBL" id="SEOQ01001598">
    <property type="protein sequence ID" value="TFY51144.1"/>
    <property type="molecule type" value="Genomic_DNA"/>
</dbReference>
<keyword evidence="2" id="KW-1185">Reference proteome</keyword>
<dbReference type="Proteomes" id="UP000298327">
    <property type="component" value="Unassembled WGS sequence"/>
</dbReference>
<dbReference type="AlphaFoldDB" id="A0A4Y9XLH7"/>
<gene>
    <name evidence="1" type="ORF">EVG20_g11145</name>
</gene>
<comment type="caution">
    <text evidence="1">The sequence shown here is derived from an EMBL/GenBank/DDBJ whole genome shotgun (WGS) entry which is preliminary data.</text>
</comment>